<evidence type="ECO:0008006" key="3">
    <source>
        <dbReference type="Google" id="ProtNLM"/>
    </source>
</evidence>
<name>A0A8A4TVN8_SULCO</name>
<keyword evidence="2" id="KW-1185">Reference proteome</keyword>
<gene>
    <name evidence="1" type="ORF">J3U87_12205</name>
</gene>
<dbReference type="KEGG" id="scor:J3U87_12205"/>
<dbReference type="AlphaFoldDB" id="A0A8A4TVN8"/>
<evidence type="ECO:0000313" key="2">
    <source>
        <dbReference type="Proteomes" id="UP000663929"/>
    </source>
</evidence>
<sequence length="270" mass="30465">MRHVPIDDLLNTIFACQDGKAAKIRLAKAHKHLTEISAKKRKDYVEKNGPAKWSPLKDLFTAELGNKCWYTEAELVGASLTIDHFRPKCDYWFLTFKADNYRLACPFANSPKHNPEHGCSGGKGDHFPLLDPSKKATGIRSIVHERPIILDPCNEDDCRLIAFLPDGRPVIHPDSANDPIAQKRVEESKILLNLDHPDFNSKREQLHDEIANYVSFFEALPRGSAERKAIRDRLAQKIASCAPFSLAARQYLGAHRHLDWVADLLESNPA</sequence>
<dbReference type="EMBL" id="CP071793">
    <property type="protein sequence ID" value="QTD53211.1"/>
    <property type="molecule type" value="Genomic_DNA"/>
</dbReference>
<evidence type="ECO:0000313" key="1">
    <source>
        <dbReference type="EMBL" id="QTD53211.1"/>
    </source>
</evidence>
<dbReference type="Gene3D" id="1.10.30.50">
    <property type="match status" value="1"/>
</dbReference>
<organism evidence="1 2">
    <name type="scientific">Sulfidibacter corallicola</name>
    <dbReference type="NCBI Taxonomy" id="2818388"/>
    <lineage>
        <taxon>Bacteria</taxon>
        <taxon>Pseudomonadati</taxon>
        <taxon>Acidobacteriota</taxon>
        <taxon>Holophagae</taxon>
        <taxon>Acanthopleuribacterales</taxon>
        <taxon>Acanthopleuribacteraceae</taxon>
        <taxon>Sulfidibacter</taxon>
    </lineage>
</organism>
<reference evidence="1" key="1">
    <citation type="submission" date="2021-03" db="EMBL/GenBank/DDBJ databases">
        <title>Acanthopleuribacteraceae sp. M133.</title>
        <authorList>
            <person name="Wang G."/>
        </authorList>
    </citation>
    <scope>NUCLEOTIDE SEQUENCE</scope>
    <source>
        <strain evidence="1">M133</strain>
    </source>
</reference>
<dbReference type="RefSeq" id="WP_237383311.1">
    <property type="nucleotide sequence ID" value="NZ_CP071793.1"/>
</dbReference>
<dbReference type="Proteomes" id="UP000663929">
    <property type="component" value="Chromosome"/>
</dbReference>
<proteinExistence type="predicted"/>
<protein>
    <recommendedName>
        <fullName evidence="3">TIGR02646 family protein</fullName>
    </recommendedName>
</protein>
<accession>A0A8A4TVN8</accession>